<dbReference type="RefSeq" id="WP_067305479.1">
    <property type="nucleotide sequence ID" value="NZ_CP109472.1"/>
</dbReference>
<keyword evidence="2" id="KW-1185">Reference proteome</keyword>
<sequence>MAREQRLDPEVEVLWEDFHAEVNVPSEQLRQWLLTRGSGEEAFGPDPDLDLPEPGRQILAVLRKRKVDITPADVAVMRAAIDRIRSLVDERPGGGNADDEWRHALLDLGHDVLVER</sequence>
<dbReference type="OrthoDB" id="513524at2"/>
<dbReference type="Pfam" id="PF11338">
    <property type="entry name" value="DUF3140"/>
    <property type="match status" value="1"/>
</dbReference>
<name>A0A109IM02_9ACTN</name>
<accession>A0A109IM02</accession>
<dbReference type="Proteomes" id="UP000198226">
    <property type="component" value="Chromosome I"/>
</dbReference>
<dbReference type="AlphaFoldDB" id="A0A109IM02"/>
<proteinExistence type="predicted"/>
<gene>
    <name evidence="1" type="ORF">GA0070623_0319</name>
</gene>
<protein>
    <submittedName>
        <fullName evidence="1">Uncharacterized protein</fullName>
    </submittedName>
</protein>
<reference evidence="2" key="1">
    <citation type="submission" date="2016-06" db="EMBL/GenBank/DDBJ databases">
        <authorList>
            <person name="Varghese N."/>
            <person name="Submissions Spin"/>
        </authorList>
    </citation>
    <scope>NUCLEOTIDE SEQUENCE [LARGE SCALE GENOMIC DNA]</scope>
    <source>
        <strain evidence="2">DSM 44983</strain>
    </source>
</reference>
<dbReference type="EMBL" id="LT607752">
    <property type="protein sequence ID" value="SCG37489.1"/>
    <property type="molecule type" value="Genomic_DNA"/>
</dbReference>
<organism evidence="1 2">
    <name type="scientific">Micromonospora rifamycinica</name>
    <dbReference type="NCBI Taxonomy" id="291594"/>
    <lineage>
        <taxon>Bacteria</taxon>
        <taxon>Bacillati</taxon>
        <taxon>Actinomycetota</taxon>
        <taxon>Actinomycetes</taxon>
        <taxon>Micromonosporales</taxon>
        <taxon>Micromonosporaceae</taxon>
        <taxon>Micromonospora</taxon>
    </lineage>
</organism>
<evidence type="ECO:0000313" key="1">
    <source>
        <dbReference type="EMBL" id="SCG37489.1"/>
    </source>
</evidence>
<dbReference type="InterPro" id="IPR021487">
    <property type="entry name" value="DUF3140"/>
</dbReference>
<evidence type="ECO:0000313" key="2">
    <source>
        <dbReference type="Proteomes" id="UP000198226"/>
    </source>
</evidence>